<proteinExistence type="evidence at transcript level"/>
<protein>
    <submittedName>
        <fullName evidence="1">Uncharacterized protein</fullName>
    </submittedName>
</protein>
<dbReference type="EMBL" id="EF081738">
    <property type="protein sequence ID" value="ABK21120.1"/>
    <property type="molecule type" value="mRNA"/>
</dbReference>
<reference evidence="1" key="1">
    <citation type="journal article" date="2008" name="BMC Genomics">
        <title>A conifer genomics resource of 200,000 spruce (Picea spp.) ESTs and 6,464 high-quality, sequence-finished full-length cDNAs for Sitka spruce (Picea sitchensis).</title>
        <authorList>
            <person name="Ralph S.G."/>
            <person name="Chun H.J."/>
            <person name="Kolosova N."/>
            <person name="Cooper D."/>
            <person name="Oddy C."/>
            <person name="Ritland C.E."/>
            <person name="Kirkpatrick R."/>
            <person name="Moore R."/>
            <person name="Barber S."/>
            <person name="Holt R.A."/>
            <person name="Jones S.J."/>
            <person name="Marra M.A."/>
            <person name="Douglas C.J."/>
            <person name="Ritland K."/>
            <person name="Bohlmann J."/>
        </authorList>
    </citation>
    <scope>NUCLEOTIDE SEQUENCE</scope>
    <source>
        <tissue evidence="1">Green portion of the leader tissue</tissue>
    </source>
</reference>
<evidence type="ECO:0000313" key="1">
    <source>
        <dbReference type="EMBL" id="ABK21120.1"/>
    </source>
</evidence>
<sequence length="59" mass="6815">MGTRTSAKFAMVFVKAISLVSRQKLFHIQYVNIARSLLRLYLFILIANTMGDQYVHIII</sequence>
<accession>A9NKF9</accession>
<organism evidence="1">
    <name type="scientific">Picea sitchensis</name>
    <name type="common">Sitka spruce</name>
    <name type="synonym">Pinus sitchensis</name>
    <dbReference type="NCBI Taxonomy" id="3332"/>
    <lineage>
        <taxon>Eukaryota</taxon>
        <taxon>Viridiplantae</taxon>
        <taxon>Streptophyta</taxon>
        <taxon>Embryophyta</taxon>
        <taxon>Tracheophyta</taxon>
        <taxon>Spermatophyta</taxon>
        <taxon>Pinopsida</taxon>
        <taxon>Pinidae</taxon>
        <taxon>Conifers I</taxon>
        <taxon>Pinales</taxon>
        <taxon>Pinaceae</taxon>
        <taxon>Picea</taxon>
    </lineage>
</organism>
<dbReference type="AlphaFoldDB" id="A9NKF9"/>
<name>A9NKF9_PICSI</name>